<dbReference type="SUPFAM" id="SSF53383">
    <property type="entry name" value="PLP-dependent transferases"/>
    <property type="match status" value="1"/>
</dbReference>
<dbReference type="EC" id="4.1.1.22" evidence="8"/>
<evidence type="ECO:0000256" key="3">
    <source>
        <dbReference type="ARBA" id="ARBA00022793"/>
    </source>
</evidence>
<evidence type="ECO:0000256" key="6">
    <source>
        <dbReference type="PIRSR" id="PIRSR602129-50"/>
    </source>
</evidence>
<keyword evidence="3" id="KW-0210">Decarboxylase</keyword>
<dbReference type="InterPro" id="IPR002129">
    <property type="entry name" value="PyrdxlP-dep_de-COase"/>
</dbReference>
<dbReference type="InterPro" id="IPR015424">
    <property type="entry name" value="PyrdxlP-dep_Trfase"/>
</dbReference>
<dbReference type="GO" id="GO:0019752">
    <property type="term" value="P:carboxylic acid metabolic process"/>
    <property type="evidence" value="ECO:0007669"/>
    <property type="project" value="InterPro"/>
</dbReference>
<evidence type="ECO:0000313" key="9">
    <source>
        <dbReference type="Proteomes" id="UP000548304"/>
    </source>
</evidence>
<dbReference type="EMBL" id="JACBYW010000001">
    <property type="protein sequence ID" value="NYH77708.1"/>
    <property type="molecule type" value="Genomic_DNA"/>
</dbReference>
<feature type="modified residue" description="N6-(pyridoxal phosphate)lysine" evidence="6">
    <location>
        <position position="278"/>
    </location>
</feature>
<dbReference type="PANTHER" id="PTHR46101:SF18">
    <property type="entry name" value="HISTIDINE DECARBOXYLASE"/>
    <property type="match status" value="1"/>
</dbReference>
<evidence type="ECO:0000256" key="1">
    <source>
        <dbReference type="ARBA" id="ARBA00001933"/>
    </source>
</evidence>
<evidence type="ECO:0000256" key="7">
    <source>
        <dbReference type="RuleBase" id="RU000382"/>
    </source>
</evidence>
<dbReference type="PROSITE" id="PS00392">
    <property type="entry name" value="DDC_GAD_HDC_YDC"/>
    <property type="match status" value="1"/>
</dbReference>
<keyword evidence="4 6" id="KW-0663">Pyridoxal phosphate</keyword>
<dbReference type="GO" id="GO:0030170">
    <property type="term" value="F:pyridoxal phosphate binding"/>
    <property type="evidence" value="ECO:0007669"/>
    <property type="project" value="InterPro"/>
</dbReference>
<accession>A0A852YUQ0</accession>
<evidence type="ECO:0000256" key="4">
    <source>
        <dbReference type="ARBA" id="ARBA00022898"/>
    </source>
</evidence>
<evidence type="ECO:0000313" key="8">
    <source>
        <dbReference type="EMBL" id="NYH77708.1"/>
    </source>
</evidence>
<dbReference type="RefSeq" id="WP_179534191.1">
    <property type="nucleotide sequence ID" value="NZ_JACBYW010000001.1"/>
</dbReference>
<reference evidence="8 9" key="1">
    <citation type="submission" date="2020-07" db="EMBL/GenBank/DDBJ databases">
        <title>Genomic Encyclopedia of Type Strains, Phase III (KMG-III): the genomes of soil and plant-associated and newly described type strains.</title>
        <authorList>
            <person name="Whitman W."/>
        </authorList>
    </citation>
    <scope>NUCLEOTIDE SEQUENCE [LARGE SCALE GENOMIC DNA]</scope>
    <source>
        <strain evidence="8 9">CECT 8576</strain>
    </source>
</reference>
<dbReference type="Proteomes" id="UP000548304">
    <property type="component" value="Unassembled WGS sequence"/>
</dbReference>
<dbReference type="PANTHER" id="PTHR46101">
    <property type="match status" value="1"/>
</dbReference>
<dbReference type="InterPro" id="IPR021115">
    <property type="entry name" value="Pyridoxal-P_BS"/>
</dbReference>
<comment type="similarity">
    <text evidence="2 7">Belongs to the group II decarboxylase family.</text>
</comment>
<dbReference type="GO" id="GO:0004058">
    <property type="term" value="F:aromatic-L-amino-acid decarboxylase activity"/>
    <property type="evidence" value="ECO:0007669"/>
    <property type="project" value="UniProtKB-ARBA"/>
</dbReference>
<dbReference type="AlphaFoldDB" id="A0A852YUQ0"/>
<dbReference type="InterPro" id="IPR051151">
    <property type="entry name" value="Group_II_Decarboxylase"/>
</dbReference>
<dbReference type="Pfam" id="PF00282">
    <property type="entry name" value="Pyridoxal_deC"/>
    <property type="match status" value="1"/>
</dbReference>
<dbReference type="GO" id="GO:0004398">
    <property type="term" value="F:histidine decarboxylase activity"/>
    <property type="evidence" value="ECO:0007669"/>
    <property type="project" value="UniProtKB-EC"/>
</dbReference>
<keyword evidence="9" id="KW-1185">Reference proteome</keyword>
<name>A0A852YUQ0_9ACTN</name>
<protein>
    <submittedName>
        <fullName evidence="8">Histidine decarboxylase</fullName>
        <ecNumber evidence="8">4.1.1.22</ecNumber>
    </submittedName>
</protein>
<keyword evidence="5 7" id="KW-0456">Lyase</keyword>
<proteinExistence type="inferred from homology"/>
<gene>
    <name evidence="8" type="ORF">FHR84_001022</name>
</gene>
<comment type="cofactor">
    <cofactor evidence="1 6 7">
        <name>pyridoxal 5'-phosphate</name>
        <dbReference type="ChEBI" id="CHEBI:597326"/>
    </cofactor>
</comment>
<sequence length="438" mass="47348">MSDLSGALKARARYMLGFQTNQDLPRSRVLHEFLGVHANNAGDPFVEGDYGINTKPVERAVLDYFARLWSADSYWGYVLTLGGSEGTIQALWSARERLGASSSGPEPVLFYSEAAHYSLPKVAGMLKLSTFAESGRRDYPGECPLPWSGDDAEVGWPDAVPVGPDSAVDVDALVRLVGFFVERGHPVILVFNYGATATGAYDDVAAACRALRPSLSGSTTSVGENGGAGYWVHVDGAFGAGFMPYVETGYRQGRSERCGPLFDFRVEEVTSIVCSGHKYLGAPWPCGVYLTRNGGSGASEPTIVGSPDSTLGGSRNALAPVFLWYALARASEEERVTSALRCLEVADYAERRLRELDEEMLLRDGRGLEVTRPPVSLSVQFRRPGGGVMDRYALPGFADTGVSERRRTHLYVLPHVTEGLIDELVEDLRARGSSAGTE</sequence>
<organism evidence="8 9">
    <name type="scientific">Actinopolyspora biskrensis</name>
    <dbReference type="NCBI Taxonomy" id="1470178"/>
    <lineage>
        <taxon>Bacteria</taxon>
        <taxon>Bacillati</taxon>
        <taxon>Actinomycetota</taxon>
        <taxon>Actinomycetes</taxon>
        <taxon>Actinopolysporales</taxon>
        <taxon>Actinopolysporaceae</taxon>
        <taxon>Actinopolyspora</taxon>
    </lineage>
</organism>
<dbReference type="Gene3D" id="3.40.640.10">
    <property type="entry name" value="Type I PLP-dependent aspartate aminotransferase-like (Major domain)"/>
    <property type="match status" value="1"/>
</dbReference>
<evidence type="ECO:0000256" key="2">
    <source>
        <dbReference type="ARBA" id="ARBA00009533"/>
    </source>
</evidence>
<evidence type="ECO:0000256" key="5">
    <source>
        <dbReference type="ARBA" id="ARBA00023239"/>
    </source>
</evidence>
<comment type="caution">
    <text evidence="8">The sequence shown here is derived from an EMBL/GenBank/DDBJ whole genome shotgun (WGS) entry which is preliminary data.</text>
</comment>
<dbReference type="InterPro" id="IPR015421">
    <property type="entry name" value="PyrdxlP-dep_Trfase_major"/>
</dbReference>